<dbReference type="HOGENOM" id="CLU_256579_0_0_1"/>
<dbReference type="OMA" id="DESSMWM"/>
<feature type="region of interest" description="Disordered" evidence="1">
    <location>
        <begin position="406"/>
        <end position="426"/>
    </location>
</feature>
<accession>A8NKL6</accession>
<dbReference type="InParanoid" id="A8NKL6"/>
<feature type="region of interest" description="Disordered" evidence="1">
    <location>
        <begin position="969"/>
        <end position="1065"/>
    </location>
</feature>
<gene>
    <name evidence="2" type="ORF">CC1G_02221</name>
</gene>
<dbReference type="OrthoDB" id="3268823at2759"/>
<feature type="compositionally biased region" description="Basic and acidic residues" evidence="1">
    <location>
        <begin position="692"/>
        <end position="706"/>
    </location>
</feature>
<keyword evidence="3" id="KW-1185">Reference proteome</keyword>
<feature type="region of interest" description="Disordered" evidence="1">
    <location>
        <begin position="571"/>
        <end position="725"/>
    </location>
</feature>
<feature type="compositionally biased region" description="Low complexity" evidence="1">
    <location>
        <begin position="1007"/>
        <end position="1027"/>
    </location>
</feature>
<feature type="compositionally biased region" description="Basic and acidic residues" evidence="1">
    <location>
        <begin position="1"/>
        <end position="10"/>
    </location>
</feature>
<feature type="compositionally biased region" description="Low complexity" evidence="1">
    <location>
        <begin position="166"/>
        <end position="178"/>
    </location>
</feature>
<feature type="compositionally biased region" description="Pro residues" evidence="1">
    <location>
        <begin position="1033"/>
        <end position="1047"/>
    </location>
</feature>
<evidence type="ECO:0000256" key="1">
    <source>
        <dbReference type="SAM" id="MobiDB-lite"/>
    </source>
</evidence>
<feature type="compositionally biased region" description="Polar residues" evidence="1">
    <location>
        <begin position="148"/>
        <end position="158"/>
    </location>
</feature>
<feature type="compositionally biased region" description="Basic residues" evidence="1">
    <location>
        <begin position="678"/>
        <end position="691"/>
    </location>
</feature>
<dbReference type="Proteomes" id="UP000001861">
    <property type="component" value="Unassembled WGS sequence"/>
</dbReference>
<feature type="compositionally biased region" description="Polar residues" evidence="1">
    <location>
        <begin position="121"/>
        <end position="133"/>
    </location>
</feature>
<sequence length="1367" mass="148210">MSNAKYKSEDLSGTLSGANGGDFLDPTNDRIARSKNFPPSLERHPGNADYNSMADLPRGGPGSTPNPRGMTPSASMSSGVSDPDDLIPGAFHPRNEGGKQGQAHYQAHPFGVAFNTAGDPAQTSHNPYVNPVSNVGAPKATSHHNPFRNLQESPSKQELPSKEEPSGSSVGVGSLPGKNTEPGVATLPEEREHGRPYGQYRTGFEDYSPEEGGRMLHENNPQEDDSSSELDAVGSDWGDVGVPHHLVHEHVPGIEHHVMSKWEMPSTETPSGARCGVGSLPGKRCEQGVAMLPEERLFPADEILDSHLPPRMDQMPLEEHMSGAVVGVGSLPGKRSEQRVALCPEERLHPAIDILMSHLPPRMDQMPSMEHPSGSQVGVGSLPGKTGEEGVAILPEERLHPAEEILAPHHPSSKEQSSKERSSKPELHDDLKAHHLVHEHVPGTEREYWAFLRHGLSRRRIYIMVDHVMSKWEMPSSEVPSGSRCGVGSLPGKRSEQRVAMLPEERLFPADEILDSHLPPRMDQMPLEEHMSGSIVGVGSLPGKRNERGVALTPEERLHPADEILMSHLPPRMDQMPSREHPSGSVVGVGSLPGNRNERGVALLPDERKELGLDHRPSHHHGRRRSHGGRGGHRDAATTGGRGGHRASSADGVRREASGTHGQAHRQQESATTDRGGRGHKTHHPKRHSKDGKKPEHEDTGHDEAPRASSSPPSQSRRVPVVTPEHPETRAAIFADVAKEGWYHVLPLKRNLMPSTEVLSGSQVGVGSLPGGRSERNVAMLPEERLHPAYDILDSHLPPGKDQLPCSEHPSGSKVGVGSLPGTIVEPGVAVLPDERHWMQEHPDDMLSFYADISHVGFYHVSKDAEGYLTLQFTRNTHADEGMWRPPSPTTIFNADRKQDRHAKARQQPPQLFRTHQISAKEAKAMEEKRARMMKERTEGMGGFGGVVKDIEGKASEFLHGAEQAIYGLFHPGQPSGTDKQQETGRRDHPAPGTMEQTPSNEDIIMSADTAAAAAQSSTTSPSQAPPHVRRAPQPPSKQKPPIPPRRVPSGSAGVKPTLPPGHEQAEDTFNAAMAKQEKAKEYADVHPTVGRSLSGIDDEDEEQRMKKIREAQALLDASMPKHRRAVSTSPCVHSGVVEPTASPAEPMVAPAPRSTVPANVQTQYFKSSASGDESSVDSRSLDSRFMTDENGDPVYLDDYEIDREEVGYAHVVPGGDAALRRKHHTPGASDGKTLTGADGVEFSMGTEGGVLPGYPTQVGMSQLISDRVAADRMRASGEIRPQQLSSPADSNVSTQAIHGSVSDVNKPFRFVHTDIPLPPEDVARRGAIKRPTSSNISVIDLGKPLPRASSVSHTQERAHTPTRSHN</sequence>
<evidence type="ECO:0000313" key="3">
    <source>
        <dbReference type="Proteomes" id="UP000001861"/>
    </source>
</evidence>
<feature type="compositionally biased region" description="Basic and acidic residues" evidence="1">
    <location>
        <begin position="980"/>
        <end position="990"/>
    </location>
</feature>
<feature type="compositionally biased region" description="Basic and acidic residues" evidence="1">
    <location>
        <begin position="605"/>
        <end position="616"/>
    </location>
</feature>
<feature type="region of interest" description="Disordered" evidence="1">
    <location>
        <begin position="1"/>
        <end position="231"/>
    </location>
</feature>
<dbReference type="KEGG" id="cci:CC1G_02221"/>
<dbReference type="EMBL" id="AACS02000010">
    <property type="protein sequence ID" value="EAU87462.2"/>
    <property type="molecule type" value="Genomic_DNA"/>
</dbReference>
<feature type="compositionally biased region" description="Basic residues" evidence="1">
    <location>
        <begin position="617"/>
        <end position="631"/>
    </location>
</feature>
<organism evidence="2 3">
    <name type="scientific">Coprinopsis cinerea (strain Okayama-7 / 130 / ATCC MYA-4618 / FGSC 9003)</name>
    <name type="common">Inky cap fungus</name>
    <name type="synonym">Hormographiella aspergillata</name>
    <dbReference type="NCBI Taxonomy" id="240176"/>
    <lineage>
        <taxon>Eukaryota</taxon>
        <taxon>Fungi</taxon>
        <taxon>Dikarya</taxon>
        <taxon>Basidiomycota</taxon>
        <taxon>Agaricomycotina</taxon>
        <taxon>Agaricomycetes</taxon>
        <taxon>Agaricomycetidae</taxon>
        <taxon>Agaricales</taxon>
        <taxon>Agaricineae</taxon>
        <taxon>Psathyrellaceae</taxon>
        <taxon>Coprinopsis</taxon>
    </lineage>
</organism>
<comment type="caution">
    <text evidence="2">The sequence shown here is derived from an EMBL/GenBank/DDBJ whole genome shotgun (WGS) entry which is preliminary data.</text>
</comment>
<protein>
    <submittedName>
        <fullName evidence="2">Uncharacterized protein</fullName>
    </submittedName>
</protein>
<feature type="region of interest" description="Disordered" evidence="1">
    <location>
        <begin position="1077"/>
        <end position="1102"/>
    </location>
</feature>
<reference evidence="2 3" key="1">
    <citation type="journal article" date="2010" name="Proc. Natl. Acad. Sci. U.S.A.">
        <title>Insights into evolution of multicellular fungi from the assembled chromosomes of the mushroom Coprinopsis cinerea (Coprinus cinereus).</title>
        <authorList>
            <person name="Stajich J.E."/>
            <person name="Wilke S.K."/>
            <person name="Ahren D."/>
            <person name="Au C.H."/>
            <person name="Birren B.W."/>
            <person name="Borodovsky M."/>
            <person name="Burns C."/>
            <person name="Canback B."/>
            <person name="Casselton L.A."/>
            <person name="Cheng C.K."/>
            <person name="Deng J."/>
            <person name="Dietrich F.S."/>
            <person name="Fargo D.C."/>
            <person name="Farman M.L."/>
            <person name="Gathman A.C."/>
            <person name="Goldberg J."/>
            <person name="Guigo R."/>
            <person name="Hoegger P.J."/>
            <person name="Hooker J.B."/>
            <person name="Huggins A."/>
            <person name="James T.Y."/>
            <person name="Kamada T."/>
            <person name="Kilaru S."/>
            <person name="Kodira C."/>
            <person name="Kues U."/>
            <person name="Kupfer D."/>
            <person name="Kwan H.S."/>
            <person name="Lomsadze A."/>
            <person name="Li W."/>
            <person name="Lilly W.W."/>
            <person name="Ma L.J."/>
            <person name="Mackey A.J."/>
            <person name="Manning G."/>
            <person name="Martin F."/>
            <person name="Muraguchi H."/>
            <person name="Natvig D.O."/>
            <person name="Palmerini H."/>
            <person name="Ramesh M.A."/>
            <person name="Rehmeyer C.J."/>
            <person name="Roe B.A."/>
            <person name="Shenoy N."/>
            <person name="Stanke M."/>
            <person name="Ter-Hovhannisyan V."/>
            <person name="Tunlid A."/>
            <person name="Velagapudi R."/>
            <person name="Vision T.J."/>
            <person name="Zeng Q."/>
            <person name="Zolan M.E."/>
            <person name="Pukkila P.J."/>
        </authorList>
    </citation>
    <scope>NUCLEOTIDE SEQUENCE [LARGE SCALE GENOMIC DNA]</scope>
    <source>
        <strain evidence="3">Okayama-7 / 130 / ATCC MYA-4618 / FGSC 9003</strain>
    </source>
</reference>
<feature type="compositionally biased region" description="Low complexity" evidence="1">
    <location>
        <begin position="707"/>
        <end position="724"/>
    </location>
</feature>
<name>A8NKL6_COPC7</name>
<feature type="region of interest" description="Disordered" evidence="1">
    <location>
        <begin position="1325"/>
        <end position="1367"/>
    </location>
</feature>
<dbReference type="RefSeq" id="XP_001834485.2">
    <property type="nucleotide sequence ID" value="XM_001834433.2"/>
</dbReference>
<proteinExistence type="predicted"/>
<dbReference type="GeneID" id="6011000"/>
<feature type="region of interest" description="Disordered" evidence="1">
    <location>
        <begin position="474"/>
        <end position="495"/>
    </location>
</feature>
<feature type="region of interest" description="Disordered" evidence="1">
    <location>
        <begin position="1166"/>
        <end position="1193"/>
    </location>
</feature>
<evidence type="ECO:0000313" key="2">
    <source>
        <dbReference type="EMBL" id="EAU87462.2"/>
    </source>
</evidence>
<feature type="region of interest" description="Disordered" evidence="1">
    <location>
        <begin position="800"/>
        <end position="820"/>
    </location>
</feature>
<dbReference type="VEuPathDB" id="FungiDB:CC1G_02221"/>